<proteinExistence type="inferred from homology"/>
<dbReference type="InterPro" id="IPR035940">
    <property type="entry name" value="CAP_sf"/>
</dbReference>
<dbReference type="PRINTS" id="PR00838">
    <property type="entry name" value="V5ALLERGEN"/>
</dbReference>
<dbReference type="InterPro" id="IPR002413">
    <property type="entry name" value="V5_allergen-like"/>
</dbReference>
<dbReference type="InterPro" id="IPR014044">
    <property type="entry name" value="CAP_dom"/>
</dbReference>
<dbReference type="InterPro" id="IPR001283">
    <property type="entry name" value="CRISP-related"/>
</dbReference>
<name>A0ABN9M5E3_9NEOB</name>
<accession>A0ABN9M5E3</accession>
<reference evidence="3" key="1">
    <citation type="submission" date="2023-07" db="EMBL/GenBank/DDBJ databases">
        <authorList>
            <person name="Stuckert A."/>
        </authorList>
    </citation>
    <scope>NUCLEOTIDE SEQUENCE</scope>
</reference>
<organism evidence="3 4">
    <name type="scientific">Ranitomeya imitator</name>
    <name type="common">mimic poison frog</name>
    <dbReference type="NCBI Taxonomy" id="111125"/>
    <lineage>
        <taxon>Eukaryota</taxon>
        <taxon>Metazoa</taxon>
        <taxon>Chordata</taxon>
        <taxon>Craniata</taxon>
        <taxon>Vertebrata</taxon>
        <taxon>Euteleostomi</taxon>
        <taxon>Amphibia</taxon>
        <taxon>Batrachia</taxon>
        <taxon>Anura</taxon>
        <taxon>Neobatrachia</taxon>
        <taxon>Hyloidea</taxon>
        <taxon>Dendrobatidae</taxon>
        <taxon>Dendrobatinae</taxon>
        <taxon>Ranitomeya</taxon>
    </lineage>
</organism>
<dbReference type="SUPFAM" id="SSF55797">
    <property type="entry name" value="PR-1-like"/>
    <property type="match status" value="1"/>
</dbReference>
<dbReference type="PANTHER" id="PTHR10334">
    <property type="entry name" value="CYSTEINE-RICH SECRETORY PROTEIN-RELATED"/>
    <property type="match status" value="1"/>
</dbReference>
<evidence type="ECO:0000313" key="4">
    <source>
        <dbReference type="Proteomes" id="UP001176940"/>
    </source>
</evidence>
<dbReference type="PRINTS" id="PR00837">
    <property type="entry name" value="V5TPXLIKE"/>
</dbReference>
<keyword evidence="4" id="KW-1185">Reference proteome</keyword>
<evidence type="ECO:0000313" key="3">
    <source>
        <dbReference type="EMBL" id="CAJ0959288.1"/>
    </source>
</evidence>
<dbReference type="Proteomes" id="UP001176940">
    <property type="component" value="Unassembled WGS sequence"/>
</dbReference>
<dbReference type="Pfam" id="PF00188">
    <property type="entry name" value="CAP"/>
    <property type="match status" value="1"/>
</dbReference>
<dbReference type="Gene3D" id="3.40.33.10">
    <property type="entry name" value="CAP"/>
    <property type="match status" value="1"/>
</dbReference>
<feature type="domain" description="SCP" evidence="2">
    <location>
        <begin position="205"/>
        <end position="311"/>
    </location>
</feature>
<evidence type="ECO:0000256" key="1">
    <source>
        <dbReference type="ARBA" id="ARBA00009923"/>
    </source>
</evidence>
<comment type="caution">
    <text evidence="3">The sequence shown here is derived from an EMBL/GenBank/DDBJ whole genome shotgun (WGS) entry which is preliminary data.</text>
</comment>
<dbReference type="EMBL" id="CAUEEQ010047392">
    <property type="protein sequence ID" value="CAJ0959288.1"/>
    <property type="molecule type" value="Genomic_DNA"/>
</dbReference>
<evidence type="ECO:0000259" key="2">
    <source>
        <dbReference type="SMART" id="SM00198"/>
    </source>
</evidence>
<sequence length="311" mass="34279">MQIDAEGRRAMLKDTAKRKDVDRFLLKAMDLKAKEQSWLGRVNQLFGSDTEQEALQIVTELAQEHSESEGGKLAKKIDFQEKIVRPRSINRRNPEPWSQITGGSRAHQLVPSEDPQPLYNRAVLSWGFLRGSDLCTVQEAEGPTSGLGPLSGSEGVIQATRIDEVMAPEPVTGGDSSAHSGSSSRARKSLILGLWKSTGKSWQASGTSAMKSPARDLAARSETWDDDLERSSEAWAQQCLWEHGPPSLLMSIGGQNLAVALGQSWYDEVKDYTYPYPHECNPFCPDRCSGPMCTHYTQIVWATTTKVGSAR</sequence>
<gene>
    <name evidence="3" type="ORF">RIMI_LOCUS16751133</name>
</gene>
<comment type="similarity">
    <text evidence="1">Belongs to the CRISP family.</text>
</comment>
<protein>
    <recommendedName>
        <fullName evidence="2">SCP domain-containing protein</fullName>
    </recommendedName>
</protein>
<dbReference type="SMART" id="SM00198">
    <property type="entry name" value="SCP"/>
    <property type="match status" value="1"/>
</dbReference>